<gene>
    <name evidence="2" type="ORF">GCM10020221_10700</name>
</gene>
<sequence>MSRVLVEDHQVVSQTSRISWSRVTTRPASPDEHPEQVELLGRQLEFLLAHPGAVGLDVDPDAMGGGGLLGGLGGTAPEQGPDAGRAARPGGRAW</sequence>
<organism evidence="2 3">
    <name type="scientific">Streptomyces thioluteus</name>
    <dbReference type="NCBI Taxonomy" id="66431"/>
    <lineage>
        <taxon>Bacteria</taxon>
        <taxon>Bacillati</taxon>
        <taxon>Actinomycetota</taxon>
        <taxon>Actinomycetes</taxon>
        <taxon>Kitasatosporales</taxon>
        <taxon>Streptomycetaceae</taxon>
        <taxon>Streptomyces</taxon>
    </lineage>
</organism>
<evidence type="ECO:0000313" key="2">
    <source>
        <dbReference type="EMBL" id="GAA2916615.1"/>
    </source>
</evidence>
<evidence type="ECO:0000313" key="3">
    <source>
        <dbReference type="Proteomes" id="UP001501102"/>
    </source>
</evidence>
<dbReference type="EMBL" id="BAAAXZ010000039">
    <property type="protein sequence ID" value="GAA2916615.1"/>
    <property type="molecule type" value="Genomic_DNA"/>
</dbReference>
<proteinExistence type="predicted"/>
<reference evidence="2 3" key="1">
    <citation type="journal article" date="2019" name="Int. J. Syst. Evol. Microbiol.">
        <title>The Global Catalogue of Microorganisms (GCM) 10K type strain sequencing project: providing services to taxonomists for standard genome sequencing and annotation.</title>
        <authorList>
            <consortium name="The Broad Institute Genomics Platform"/>
            <consortium name="The Broad Institute Genome Sequencing Center for Infectious Disease"/>
            <person name="Wu L."/>
            <person name="Ma J."/>
        </authorList>
    </citation>
    <scope>NUCLEOTIDE SEQUENCE [LARGE SCALE GENOMIC DNA]</scope>
    <source>
        <strain evidence="2 3">JCM 4087</strain>
    </source>
</reference>
<dbReference type="Proteomes" id="UP001501102">
    <property type="component" value="Unassembled WGS sequence"/>
</dbReference>
<evidence type="ECO:0000256" key="1">
    <source>
        <dbReference type="SAM" id="MobiDB-lite"/>
    </source>
</evidence>
<keyword evidence="3" id="KW-1185">Reference proteome</keyword>
<comment type="caution">
    <text evidence="2">The sequence shown here is derived from an EMBL/GenBank/DDBJ whole genome shotgun (WGS) entry which is preliminary data.</text>
</comment>
<accession>A0ABN3WJ84</accession>
<feature type="region of interest" description="Disordered" evidence="1">
    <location>
        <begin position="68"/>
        <end position="94"/>
    </location>
</feature>
<name>A0ABN3WJ84_STRTU</name>
<protein>
    <submittedName>
        <fullName evidence="2">Uncharacterized protein</fullName>
    </submittedName>
</protein>
<feature type="compositionally biased region" description="Low complexity" evidence="1">
    <location>
        <begin position="80"/>
        <end position="94"/>
    </location>
</feature>